<dbReference type="Proteomes" id="UP000811609">
    <property type="component" value="Chromosome 5"/>
</dbReference>
<evidence type="ECO:0000256" key="1">
    <source>
        <dbReference type="SAM" id="Phobius"/>
    </source>
</evidence>
<keyword evidence="1" id="KW-1133">Transmembrane helix</keyword>
<evidence type="ECO:0000313" key="3">
    <source>
        <dbReference type="Proteomes" id="UP000811609"/>
    </source>
</evidence>
<name>A0A8T1QIS7_CARIL</name>
<sequence length="58" mass="6437">MSCLSVSPPLHANLGSLISFDALGFPRLEFKRSRFCSLFIYLLYAHGCTVLSIISITE</sequence>
<keyword evidence="1" id="KW-0812">Transmembrane</keyword>
<accession>A0A8T1QIS7</accession>
<protein>
    <submittedName>
        <fullName evidence="2">Uncharacterized protein</fullName>
    </submittedName>
</protein>
<evidence type="ECO:0000313" key="2">
    <source>
        <dbReference type="EMBL" id="KAG6654426.1"/>
    </source>
</evidence>
<keyword evidence="1" id="KW-0472">Membrane</keyword>
<dbReference type="AlphaFoldDB" id="A0A8T1QIS7"/>
<dbReference type="EMBL" id="CM031813">
    <property type="protein sequence ID" value="KAG6654426.1"/>
    <property type="molecule type" value="Genomic_DNA"/>
</dbReference>
<keyword evidence="3" id="KW-1185">Reference proteome</keyword>
<comment type="caution">
    <text evidence="2">The sequence shown here is derived from an EMBL/GenBank/DDBJ whole genome shotgun (WGS) entry which is preliminary data.</text>
</comment>
<organism evidence="2 3">
    <name type="scientific">Carya illinoinensis</name>
    <name type="common">Pecan</name>
    <dbReference type="NCBI Taxonomy" id="32201"/>
    <lineage>
        <taxon>Eukaryota</taxon>
        <taxon>Viridiplantae</taxon>
        <taxon>Streptophyta</taxon>
        <taxon>Embryophyta</taxon>
        <taxon>Tracheophyta</taxon>
        <taxon>Spermatophyta</taxon>
        <taxon>Magnoliopsida</taxon>
        <taxon>eudicotyledons</taxon>
        <taxon>Gunneridae</taxon>
        <taxon>Pentapetalae</taxon>
        <taxon>rosids</taxon>
        <taxon>fabids</taxon>
        <taxon>Fagales</taxon>
        <taxon>Juglandaceae</taxon>
        <taxon>Carya</taxon>
    </lineage>
</organism>
<feature type="transmembrane region" description="Helical" evidence="1">
    <location>
        <begin position="35"/>
        <end position="56"/>
    </location>
</feature>
<proteinExistence type="predicted"/>
<reference evidence="2" key="1">
    <citation type="submission" date="2020-12" db="EMBL/GenBank/DDBJ databases">
        <title>WGS assembly of Carya illinoinensis cv. Pawnee.</title>
        <authorList>
            <person name="Platts A."/>
            <person name="Shu S."/>
            <person name="Wright S."/>
            <person name="Barry K."/>
            <person name="Edger P."/>
            <person name="Pires J.C."/>
            <person name="Schmutz J."/>
        </authorList>
    </citation>
    <scope>NUCLEOTIDE SEQUENCE</scope>
    <source>
        <tissue evidence="2">Leaf</tissue>
    </source>
</reference>
<gene>
    <name evidence="2" type="ORF">CIPAW_05G144800</name>
</gene>